<accession>A0AAD7UJ53</accession>
<dbReference type="Pfam" id="PF00581">
    <property type="entry name" value="Rhodanese"/>
    <property type="match status" value="1"/>
</dbReference>
<dbReference type="SMART" id="SM00450">
    <property type="entry name" value="RHOD"/>
    <property type="match status" value="1"/>
</dbReference>
<gene>
    <name evidence="2" type="ORF">CTAYLR_004184</name>
</gene>
<dbReference type="CDD" id="cd00158">
    <property type="entry name" value="RHOD"/>
    <property type="match status" value="1"/>
</dbReference>
<sequence>MSRDDDKDWKEYLLLKDSLVLIDCRNADELSSRGKIEASMHVPCRITDDPARIVADLDLDKTSHILVFCAVGGRAHRLKTALLAAGYENVRNAGGYPAVKAALDAGGGEDSNDASSSSTCAAL</sequence>
<keyword evidence="3" id="KW-1185">Reference proteome</keyword>
<protein>
    <recommendedName>
        <fullName evidence="1">Rhodanese domain-containing protein</fullName>
    </recommendedName>
</protein>
<dbReference type="Gene3D" id="3.40.250.10">
    <property type="entry name" value="Rhodanese-like domain"/>
    <property type="match status" value="1"/>
</dbReference>
<dbReference type="PANTHER" id="PTHR43031:SF16">
    <property type="entry name" value="OXIDOREDUCTASE"/>
    <property type="match status" value="1"/>
</dbReference>
<comment type="caution">
    <text evidence="2">The sequence shown here is derived from an EMBL/GenBank/DDBJ whole genome shotgun (WGS) entry which is preliminary data.</text>
</comment>
<dbReference type="AlphaFoldDB" id="A0AAD7UJ53"/>
<evidence type="ECO:0000259" key="1">
    <source>
        <dbReference type="PROSITE" id="PS50206"/>
    </source>
</evidence>
<evidence type="ECO:0000313" key="2">
    <source>
        <dbReference type="EMBL" id="KAJ8605909.1"/>
    </source>
</evidence>
<dbReference type="SUPFAM" id="SSF52821">
    <property type="entry name" value="Rhodanese/Cell cycle control phosphatase"/>
    <property type="match status" value="1"/>
</dbReference>
<reference evidence="2" key="1">
    <citation type="submission" date="2023-01" db="EMBL/GenBank/DDBJ databases">
        <title>Metagenome sequencing of chrysophaentin producing Chrysophaeum taylorii.</title>
        <authorList>
            <person name="Davison J."/>
            <person name="Bewley C."/>
        </authorList>
    </citation>
    <scope>NUCLEOTIDE SEQUENCE</scope>
    <source>
        <strain evidence="2">NIES-1699</strain>
    </source>
</reference>
<organism evidence="2 3">
    <name type="scientific">Chrysophaeum taylorii</name>
    <dbReference type="NCBI Taxonomy" id="2483200"/>
    <lineage>
        <taxon>Eukaryota</taxon>
        <taxon>Sar</taxon>
        <taxon>Stramenopiles</taxon>
        <taxon>Ochrophyta</taxon>
        <taxon>Pelagophyceae</taxon>
        <taxon>Pelagomonadales</taxon>
        <taxon>Pelagomonadaceae</taxon>
        <taxon>Chrysophaeum</taxon>
    </lineage>
</organism>
<proteinExistence type="predicted"/>
<dbReference type="Proteomes" id="UP001230188">
    <property type="component" value="Unassembled WGS sequence"/>
</dbReference>
<dbReference type="EMBL" id="JAQMWT010000308">
    <property type="protein sequence ID" value="KAJ8605909.1"/>
    <property type="molecule type" value="Genomic_DNA"/>
</dbReference>
<name>A0AAD7UJ53_9STRA</name>
<dbReference type="InterPro" id="IPR050229">
    <property type="entry name" value="GlpE_sulfurtransferase"/>
</dbReference>
<dbReference type="InterPro" id="IPR036873">
    <property type="entry name" value="Rhodanese-like_dom_sf"/>
</dbReference>
<dbReference type="InterPro" id="IPR001763">
    <property type="entry name" value="Rhodanese-like_dom"/>
</dbReference>
<feature type="domain" description="Rhodanese" evidence="1">
    <location>
        <begin position="15"/>
        <end position="108"/>
    </location>
</feature>
<dbReference type="PROSITE" id="PS50206">
    <property type="entry name" value="RHODANESE_3"/>
    <property type="match status" value="1"/>
</dbReference>
<evidence type="ECO:0000313" key="3">
    <source>
        <dbReference type="Proteomes" id="UP001230188"/>
    </source>
</evidence>
<dbReference type="PANTHER" id="PTHR43031">
    <property type="entry name" value="FAD-DEPENDENT OXIDOREDUCTASE"/>
    <property type="match status" value="1"/>
</dbReference>